<keyword evidence="2" id="KW-1185">Reference proteome</keyword>
<dbReference type="PATRIC" id="fig|1423781.4.peg.365"/>
<dbReference type="Proteomes" id="UP000052012">
    <property type="component" value="Unassembled WGS sequence"/>
</dbReference>
<comment type="caution">
    <text evidence="1">The sequence shown here is derived from an EMBL/GenBank/DDBJ whole genome shotgun (WGS) entry which is preliminary data.</text>
</comment>
<accession>A0A0R2B2J8</accession>
<gene>
    <name evidence="1" type="ORF">FD06_GL000355</name>
</gene>
<protein>
    <submittedName>
        <fullName evidence="1">Uncharacterized protein</fullName>
    </submittedName>
</protein>
<reference evidence="1 2" key="1">
    <citation type="journal article" date="2015" name="Genome Announc.">
        <title>Expanding the biotechnology potential of lactobacilli through comparative genomics of 213 strains and associated genera.</title>
        <authorList>
            <person name="Sun Z."/>
            <person name="Harris H.M."/>
            <person name="McCann A."/>
            <person name="Guo C."/>
            <person name="Argimon S."/>
            <person name="Zhang W."/>
            <person name="Yang X."/>
            <person name="Jeffery I.B."/>
            <person name="Cooney J.C."/>
            <person name="Kagawa T.F."/>
            <person name="Liu W."/>
            <person name="Song Y."/>
            <person name="Salvetti E."/>
            <person name="Wrobel A."/>
            <person name="Rasinkangas P."/>
            <person name="Parkhill J."/>
            <person name="Rea M.C."/>
            <person name="O'Sullivan O."/>
            <person name="Ritari J."/>
            <person name="Douillard F.P."/>
            <person name="Paul Ross R."/>
            <person name="Yang R."/>
            <person name="Briner A.E."/>
            <person name="Felis G.E."/>
            <person name="de Vos W.M."/>
            <person name="Barrangou R."/>
            <person name="Klaenhammer T.R."/>
            <person name="Caufield P.W."/>
            <person name="Cui Y."/>
            <person name="Zhang H."/>
            <person name="O'Toole P.W."/>
        </authorList>
    </citation>
    <scope>NUCLEOTIDE SEQUENCE [LARGE SCALE GENOMIC DNA]</scope>
    <source>
        <strain evidence="1 2">DSM 23829</strain>
    </source>
</reference>
<dbReference type="STRING" id="1423781.FD06_GL000355"/>
<name>A0A0R2B2J8_9LACO</name>
<proteinExistence type="predicted"/>
<dbReference type="AlphaFoldDB" id="A0A0R2B2J8"/>
<evidence type="ECO:0000313" key="2">
    <source>
        <dbReference type="Proteomes" id="UP000052012"/>
    </source>
</evidence>
<evidence type="ECO:0000313" key="1">
    <source>
        <dbReference type="EMBL" id="KRM69148.1"/>
    </source>
</evidence>
<sequence>MLSNAKQFSQINISWIDCNIKNILKYSKKYYELINFLNLYTNFRHNQYSF</sequence>
<organism evidence="1 2">
    <name type="scientific">Apilactobacillus ozensis DSM 23829 = JCM 17196</name>
    <dbReference type="NCBI Taxonomy" id="1423781"/>
    <lineage>
        <taxon>Bacteria</taxon>
        <taxon>Bacillati</taxon>
        <taxon>Bacillota</taxon>
        <taxon>Bacilli</taxon>
        <taxon>Lactobacillales</taxon>
        <taxon>Lactobacillaceae</taxon>
        <taxon>Apilactobacillus</taxon>
    </lineage>
</organism>
<dbReference type="EMBL" id="AYYQ01000007">
    <property type="protein sequence ID" value="KRM69148.1"/>
    <property type="molecule type" value="Genomic_DNA"/>
</dbReference>